<evidence type="ECO:0000256" key="6">
    <source>
        <dbReference type="SAM" id="SignalP"/>
    </source>
</evidence>
<dbReference type="AlphaFoldDB" id="A0A1Z5JCF7"/>
<evidence type="ECO:0000256" key="3">
    <source>
        <dbReference type="ARBA" id="ARBA00023110"/>
    </source>
</evidence>
<evidence type="ECO:0000259" key="7">
    <source>
        <dbReference type="PROSITE" id="PS50059"/>
    </source>
</evidence>
<keyword evidence="3 5" id="KW-0697">Rotamase</keyword>
<evidence type="ECO:0000256" key="1">
    <source>
        <dbReference type="ARBA" id="ARBA00000971"/>
    </source>
</evidence>
<evidence type="ECO:0000313" key="9">
    <source>
        <dbReference type="Proteomes" id="UP000198406"/>
    </source>
</evidence>
<dbReference type="Proteomes" id="UP000198406">
    <property type="component" value="Unassembled WGS sequence"/>
</dbReference>
<dbReference type="FunFam" id="3.10.50.40:FF:000006">
    <property type="entry name" value="Peptidyl-prolyl cis-trans isomerase"/>
    <property type="match status" value="1"/>
</dbReference>
<organism evidence="8 9">
    <name type="scientific">Fistulifera solaris</name>
    <name type="common">Oleaginous diatom</name>
    <dbReference type="NCBI Taxonomy" id="1519565"/>
    <lineage>
        <taxon>Eukaryota</taxon>
        <taxon>Sar</taxon>
        <taxon>Stramenopiles</taxon>
        <taxon>Ochrophyta</taxon>
        <taxon>Bacillariophyta</taxon>
        <taxon>Bacillariophyceae</taxon>
        <taxon>Bacillariophycidae</taxon>
        <taxon>Naviculales</taxon>
        <taxon>Naviculaceae</taxon>
        <taxon>Fistulifera</taxon>
    </lineage>
</organism>
<proteinExistence type="predicted"/>
<dbReference type="GO" id="GO:0003755">
    <property type="term" value="F:peptidyl-prolyl cis-trans isomerase activity"/>
    <property type="evidence" value="ECO:0007669"/>
    <property type="project" value="UniProtKB-KW"/>
</dbReference>
<dbReference type="InParanoid" id="A0A1Z5JCF7"/>
<dbReference type="PANTHER" id="PTHR43811:SF57">
    <property type="entry name" value="FKBP-TYPE PEPTIDYL-PROLYL CIS-TRANS ISOMERASE FKPA-RELATED"/>
    <property type="match status" value="1"/>
</dbReference>
<keyword evidence="9" id="KW-1185">Reference proteome</keyword>
<dbReference type="Pfam" id="PF01346">
    <property type="entry name" value="FKBP_N"/>
    <property type="match status" value="1"/>
</dbReference>
<gene>
    <name evidence="8" type="ORF">FisN_7Lh019</name>
</gene>
<sequence length="256" mass="27727">MRISAMTLLTAVLSSARAFVPATAKNLFGAKHALQSTTARSMATGRPPMPYDDDKMRFYALGTNLAIQVGGSVNMKTLLNKEEIDIVLEAFVDTIKEEMTVDPREVLTTYGPALNKLLGERTQSITDRIKQEGEDFIANFLDCNEDAIKTASGMVFCEMKKGDGKQPTIQSNVEVHYHGTLIDGTVFDSSVERGQTISFPLGGVIKGWQEGLQLMKEGGKATLVIPSDLAYGDAGSGDVIPPGATLKFEVELFKVN</sequence>
<comment type="caution">
    <text evidence="8">The sequence shown here is derived from an EMBL/GenBank/DDBJ whole genome shotgun (WGS) entry which is preliminary data.</text>
</comment>
<dbReference type="InterPro" id="IPR001179">
    <property type="entry name" value="PPIase_FKBP_dom"/>
</dbReference>
<comment type="catalytic activity">
    <reaction evidence="1 5">
        <text>[protein]-peptidylproline (omega=180) = [protein]-peptidylproline (omega=0)</text>
        <dbReference type="Rhea" id="RHEA:16237"/>
        <dbReference type="Rhea" id="RHEA-COMP:10747"/>
        <dbReference type="Rhea" id="RHEA-COMP:10748"/>
        <dbReference type="ChEBI" id="CHEBI:83833"/>
        <dbReference type="ChEBI" id="CHEBI:83834"/>
        <dbReference type="EC" id="5.2.1.8"/>
    </reaction>
</comment>
<dbReference type="InterPro" id="IPR046357">
    <property type="entry name" value="PPIase_dom_sf"/>
</dbReference>
<dbReference type="OrthoDB" id="1902587at2759"/>
<evidence type="ECO:0000256" key="4">
    <source>
        <dbReference type="ARBA" id="ARBA00023235"/>
    </source>
</evidence>
<dbReference type="GO" id="GO:0006457">
    <property type="term" value="P:protein folding"/>
    <property type="evidence" value="ECO:0007669"/>
    <property type="project" value="InterPro"/>
</dbReference>
<keyword evidence="4 5" id="KW-0413">Isomerase</keyword>
<feature type="signal peptide" evidence="6">
    <location>
        <begin position="1"/>
        <end position="18"/>
    </location>
</feature>
<feature type="chain" id="PRO_5012170530" description="peptidylprolyl isomerase" evidence="6">
    <location>
        <begin position="19"/>
        <end position="256"/>
    </location>
</feature>
<dbReference type="EC" id="5.2.1.8" evidence="2 5"/>
<reference evidence="8 9" key="1">
    <citation type="journal article" date="2015" name="Plant Cell">
        <title>Oil accumulation by the oleaginous diatom Fistulifera solaris as revealed by the genome and transcriptome.</title>
        <authorList>
            <person name="Tanaka T."/>
            <person name="Maeda Y."/>
            <person name="Veluchamy A."/>
            <person name="Tanaka M."/>
            <person name="Abida H."/>
            <person name="Marechal E."/>
            <person name="Bowler C."/>
            <person name="Muto M."/>
            <person name="Sunaga Y."/>
            <person name="Tanaka M."/>
            <person name="Yoshino T."/>
            <person name="Taniguchi T."/>
            <person name="Fukuda Y."/>
            <person name="Nemoto M."/>
            <person name="Matsumoto M."/>
            <person name="Wong P.S."/>
            <person name="Aburatani S."/>
            <person name="Fujibuchi W."/>
        </authorList>
    </citation>
    <scope>NUCLEOTIDE SEQUENCE [LARGE SCALE GENOMIC DNA]</scope>
    <source>
        <strain evidence="8 9">JPCC DA0580</strain>
    </source>
</reference>
<evidence type="ECO:0000256" key="5">
    <source>
        <dbReference type="PROSITE-ProRule" id="PRU00277"/>
    </source>
</evidence>
<keyword evidence="6" id="KW-0732">Signal</keyword>
<dbReference type="InterPro" id="IPR000774">
    <property type="entry name" value="PPIase_FKBP_N"/>
</dbReference>
<protein>
    <recommendedName>
        <fullName evidence="2 5">peptidylprolyl isomerase</fullName>
        <ecNumber evidence="2 5">5.2.1.8</ecNumber>
    </recommendedName>
</protein>
<evidence type="ECO:0000313" key="8">
    <source>
        <dbReference type="EMBL" id="GAX11659.1"/>
    </source>
</evidence>
<name>A0A1Z5JCF7_FISSO</name>
<dbReference type="Pfam" id="PF00254">
    <property type="entry name" value="FKBP_C"/>
    <property type="match status" value="1"/>
</dbReference>
<dbReference type="PANTHER" id="PTHR43811">
    <property type="entry name" value="FKBP-TYPE PEPTIDYL-PROLYL CIS-TRANS ISOMERASE FKPA"/>
    <property type="match status" value="1"/>
</dbReference>
<feature type="domain" description="PPIase FKBP-type" evidence="7">
    <location>
        <begin position="170"/>
        <end position="256"/>
    </location>
</feature>
<dbReference type="PROSITE" id="PS50059">
    <property type="entry name" value="FKBP_PPIASE"/>
    <property type="match status" value="1"/>
</dbReference>
<accession>A0A1Z5JCF7</accession>
<dbReference type="EMBL" id="BDSP01000044">
    <property type="protein sequence ID" value="GAX11659.1"/>
    <property type="molecule type" value="Genomic_DNA"/>
</dbReference>
<dbReference type="SUPFAM" id="SSF54534">
    <property type="entry name" value="FKBP-like"/>
    <property type="match status" value="1"/>
</dbReference>
<dbReference type="Gene3D" id="3.10.50.40">
    <property type="match status" value="1"/>
</dbReference>
<evidence type="ECO:0000256" key="2">
    <source>
        <dbReference type="ARBA" id="ARBA00013194"/>
    </source>
</evidence>